<protein>
    <submittedName>
        <fullName evidence="1">Uncharacterized protein</fullName>
    </submittedName>
</protein>
<sequence length="222" mass="25740">MQFQFFSIFSWIVSVSTILFLNSCSSPTTNKYLAWNNLYWGDNYDKILANFEGEYKLVIDANSLFYYANCPTSLPEGMDCKVYNIPEYQIGEKLFNVYLILKEDKLTRIIINCKSESESFKYAAECSYQTIPVLIEKYGEPVDEKQIENKMKDHFAPSGKYIMGGTTTKTIKEWKTESSYIKTDYLSTTIPTKTSSFSVYYEPNNENVKLQFDSTQDLKDNL</sequence>
<accession>A0AAF0Z718</accession>
<proteinExistence type="predicted"/>
<dbReference type="AlphaFoldDB" id="A0AAF0Z718"/>
<evidence type="ECO:0000313" key="1">
    <source>
        <dbReference type="EMBL" id="WPF87391.1"/>
    </source>
</evidence>
<reference evidence="1" key="1">
    <citation type="submission" date="2023-11" db="EMBL/GenBank/DDBJ databases">
        <title>Genome sequence of Cyanobacterium aponinum BCRC AL20115.</title>
        <authorList>
            <person name="Chang H.-Y."/>
            <person name="Lin K.-M."/>
            <person name="Hsueh H.-T."/>
            <person name="Chu H.-A."/>
            <person name="Kuo C.-H."/>
        </authorList>
    </citation>
    <scope>NUCLEOTIDE SEQUENCE</scope>
    <source>
        <strain evidence="1">AL20115</strain>
    </source>
</reference>
<name>A0AAF0Z718_9CHRO</name>
<gene>
    <name evidence="1" type="ORF">SAY89_11290</name>
</gene>
<dbReference type="RefSeq" id="WP_320000993.1">
    <property type="nucleotide sequence ID" value="NZ_CP138348.1"/>
</dbReference>
<dbReference type="EMBL" id="CP138348">
    <property type="protein sequence ID" value="WPF87391.1"/>
    <property type="molecule type" value="Genomic_DNA"/>
</dbReference>
<organism evidence="1">
    <name type="scientific">Cyanobacterium aponinum AL20115</name>
    <dbReference type="NCBI Taxonomy" id="3090662"/>
    <lineage>
        <taxon>Bacteria</taxon>
        <taxon>Bacillati</taxon>
        <taxon>Cyanobacteriota</taxon>
        <taxon>Cyanophyceae</taxon>
        <taxon>Oscillatoriophycideae</taxon>
        <taxon>Chroococcales</taxon>
        <taxon>Geminocystaceae</taxon>
        <taxon>Cyanobacterium</taxon>
    </lineage>
</organism>